<name>A0AA88GUC1_NAELO</name>
<dbReference type="GeneID" id="68095210"/>
<accession>A0AA88GUC1</accession>
<organism evidence="1 2">
    <name type="scientific">Naegleria lovaniensis</name>
    <name type="common">Amoeba</name>
    <dbReference type="NCBI Taxonomy" id="51637"/>
    <lineage>
        <taxon>Eukaryota</taxon>
        <taxon>Discoba</taxon>
        <taxon>Heterolobosea</taxon>
        <taxon>Tetramitia</taxon>
        <taxon>Eutetramitia</taxon>
        <taxon>Vahlkampfiidae</taxon>
        <taxon>Naegleria</taxon>
    </lineage>
</organism>
<sequence>MSKYSLQPPSSDYNSVPSYAFQQPVNHQFPPPYSEHQQQPQHNAVIYNKGGFVVPEQQPYIPSQYEVNGVLNPASNTIIQYTTGNNLNQGKAQDWDKNPNSCCTIL</sequence>
<gene>
    <name evidence="1" type="ORF">C9374_002755</name>
</gene>
<reference evidence="1 2" key="1">
    <citation type="journal article" date="2018" name="BMC Genomics">
        <title>The genome of Naegleria lovaniensis, the basis for a comparative approach to unravel pathogenicity factors of the human pathogenic amoeba N. fowleri.</title>
        <authorList>
            <person name="Liechti N."/>
            <person name="Schurch N."/>
            <person name="Bruggmann R."/>
            <person name="Wittwer M."/>
        </authorList>
    </citation>
    <scope>NUCLEOTIDE SEQUENCE [LARGE SCALE GENOMIC DNA]</scope>
    <source>
        <strain evidence="1 2">ATCC 30569</strain>
    </source>
</reference>
<dbReference type="Proteomes" id="UP000816034">
    <property type="component" value="Unassembled WGS sequence"/>
</dbReference>
<proteinExistence type="predicted"/>
<dbReference type="AlphaFoldDB" id="A0AA88GUC1"/>
<keyword evidence="2" id="KW-1185">Reference proteome</keyword>
<dbReference type="EMBL" id="PYSW02000016">
    <property type="protein sequence ID" value="KAG2386309.1"/>
    <property type="molecule type" value="Genomic_DNA"/>
</dbReference>
<evidence type="ECO:0000313" key="1">
    <source>
        <dbReference type="EMBL" id="KAG2386309.1"/>
    </source>
</evidence>
<comment type="caution">
    <text evidence="1">The sequence shown here is derived from an EMBL/GenBank/DDBJ whole genome shotgun (WGS) entry which is preliminary data.</text>
</comment>
<protein>
    <submittedName>
        <fullName evidence="1">Uncharacterized protein</fullName>
    </submittedName>
</protein>
<dbReference type="RefSeq" id="XP_044550301.1">
    <property type="nucleotide sequence ID" value="XM_044692207.1"/>
</dbReference>
<evidence type="ECO:0000313" key="2">
    <source>
        <dbReference type="Proteomes" id="UP000816034"/>
    </source>
</evidence>